<accession>A0AAD9X9I7</accession>
<evidence type="ECO:0000259" key="2">
    <source>
        <dbReference type="Pfam" id="PF16486"/>
    </source>
</evidence>
<dbReference type="PANTHER" id="PTHR22891">
    <property type="entry name" value="EUKARYOTIC TRANSLATION INITIATION FACTOR 2C"/>
    <property type="match status" value="1"/>
</dbReference>
<feature type="domain" description="Protein argonaute N-terminal" evidence="2">
    <location>
        <begin position="101"/>
        <end position="208"/>
    </location>
</feature>
<evidence type="ECO:0000256" key="1">
    <source>
        <dbReference type="SAM" id="MobiDB-lite"/>
    </source>
</evidence>
<reference evidence="3" key="1">
    <citation type="journal article" date="2023" name="Plant J.">
        <title>Genome sequences and population genomics provide insights into the demographic history, inbreeding, and mutation load of two 'living fossil' tree species of Dipteronia.</title>
        <authorList>
            <person name="Feng Y."/>
            <person name="Comes H.P."/>
            <person name="Chen J."/>
            <person name="Zhu S."/>
            <person name="Lu R."/>
            <person name="Zhang X."/>
            <person name="Li P."/>
            <person name="Qiu J."/>
            <person name="Olsen K.M."/>
            <person name="Qiu Y."/>
        </authorList>
    </citation>
    <scope>NUCLEOTIDE SEQUENCE</scope>
    <source>
        <strain evidence="3">KIB01</strain>
    </source>
</reference>
<dbReference type="AlphaFoldDB" id="A0AAD9X9I7"/>
<feature type="compositionally biased region" description="Polar residues" evidence="1">
    <location>
        <begin position="75"/>
        <end position="84"/>
    </location>
</feature>
<keyword evidence="4" id="KW-1185">Reference proteome</keyword>
<name>A0AAD9X9I7_9ROSI</name>
<feature type="region of interest" description="Disordered" evidence="1">
    <location>
        <begin position="1"/>
        <end position="46"/>
    </location>
</feature>
<evidence type="ECO:0000313" key="3">
    <source>
        <dbReference type="EMBL" id="KAK2655235.1"/>
    </source>
</evidence>
<protein>
    <recommendedName>
        <fullName evidence="2">Protein argonaute N-terminal domain-containing protein</fullName>
    </recommendedName>
</protein>
<dbReference type="Pfam" id="PF16486">
    <property type="entry name" value="ArgoN"/>
    <property type="match status" value="1"/>
</dbReference>
<gene>
    <name evidence="3" type="ORF">Ddye_008287</name>
</gene>
<sequence length="210" mass="22998">MAGRSGGRHGNESMAPTQRAPQGRVHCSLYVRSTPPPSAPVSQLSSELEHVLTLQAQQPTVARASQPKSEMKRTAVQQQESASSKAVKFPPRPGYGTVGTRCMIRANHFLVELSDRDLHHNDVSITPEVISRGVNRAVMRELLGKHGKTDFGGRKPAYDGRKGFYTAGALPFTSKDFPVKLIDKDETGTTIQQRESKVSVKLASRTDLKH</sequence>
<organism evidence="3 4">
    <name type="scientific">Dipteronia dyeriana</name>
    <dbReference type="NCBI Taxonomy" id="168575"/>
    <lineage>
        <taxon>Eukaryota</taxon>
        <taxon>Viridiplantae</taxon>
        <taxon>Streptophyta</taxon>
        <taxon>Embryophyta</taxon>
        <taxon>Tracheophyta</taxon>
        <taxon>Spermatophyta</taxon>
        <taxon>Magnoliopsida</taxon>
        <taxon>eudicotyledons</taxon>
        <taxon>Gunneridae</taxon>
        <taxon>Pentapetalae</taxon>
        <taxon>rosids</taxon>
        <taxon>malvids</taxon>
        <taxon>Sapindales</taxon>
        <taxon>Sapindaceae</taxon>
        <taxon>Hippocastanoideae</taxon>
        <taxon>Acereae</taxon>
        <taxon>Dipteronia</taxon>
    </lineage>
</organism>
<dbReference type="Proteomes" id="UP001280121">
    <property type="component" value="Unassembled WGS sequence"/>
</dbReference>
<proteinExistence type="predicted"/>
<feature type="region of interest" description="Disordered" evidence="1">
    <location>
        <begin position="58"/>
        <end position="92"/>
    </location>
</feature>
<comment type="caution">
    <text evidence="3">The sequence shown here is derived from an EMBL/GenBank/DDBJ whole genome shotgun (WGS) entry which is preliminary data.</text>
</comment>
<evidence type="ECO:0000313" key="4">
    <source>
        <dbReference type="Proteomes" id="UP001280121"/>
    </source>
</evidence>
<dbReference type="EMBL" id="JANJYI010000003">
    <property type="protein sequence ID" value="KAK2655235.1"/>
    <property type="molecule type" value="Genomic_DNA"/>
</dbReference>
<dbReference type="InterPro" id="IPR032474">
    <property type="entry name" value="Argonaute_N"/>
</dbReference>